<dbReference type="EMBL" id="JAKKDU010000006">
    <property type="protein sequence ID" value="MCF7568031.1"/>
    <property type="molecule type" value="Genomic_DNA"/>
</dbReference>
<evidence type="ECO:0000256" key="1">
    <source>
        <dbReference type="ARBA" id="ARBA00010990"/>
    </source>
</evidence>
<accession>A0AAE3EN51</accession>
<dbReference type="PANTHER" id="PTHR12215">
    <property type="entry name" value="PHOSPHOPANTETHEINE TRANSFERASE"/>
    <property type="match status" value="1"/>
</dbReference>
<sequence>MLSLIKVKPLLANRVHVWHVNFGKQSDNISFFLNLLSDNEKEKASKFRFKKDQNQFIISRGALRILSAAYLDMNAKEIEFKYGEYGKPEFDFNSDLKFNVSHSGNLGAIGFVKSFDIGIDVEKIKNDFDVLEIVSNYFSELEIETLKKLPKEMHTEYFYRCWTRKESFIKAKSLGLTFPLDSFSVCINSDKKTELLETKWDIKEKNLWKLFTFSLKENYIGAVSIKGNIKSINYYNFTLAENQN</sequence>
<organism evidence="5 6">
    <name type="scientific">Wocania arenilitoris</name>
    <dbReference type="NCBI Taxonomy" id="2044858"/>
    <lineage>
        <taxon>Bacteria</taxon>
        <taxon>Pseudomonadati</taxon>
        <taxon>Bacteroidota</taxon>
        <taxon>Flavobacteriia</taxon>
        <taxon>Flavobacteriales</taxon>
        <taxon>Flavobacteriaceae</taxon>
        <taxon>Wocania</taxon>
    </lineage>
</organism>
<dbReference type="Pfam" id="PF01648">
    <property type="entry name" value="ACPS"/>
    <property type="match status" value="1"/>
</dbReference>
<evidence type="ECO:0000313" key="5">
    <source>
        <dbReference type="EMBL" id="MCF7568031.1"/>
    </source>
</evidence>
<dbReference type="InterPro" id="IPR055066">
    <property type="entry name" value="AASDHPPT_N"/>
</dbReference>
<evidence type="ECO:0000256" key="2">
    <source>
        <dbReference type="ARBA" id="ARBA00022679"/>
    </source>
</evidence>
<dbReference type="InterPro" id="IPR008278">
    <property type="entry name" value="4-PPantetheinyl_Trfase_dom"/>
</dbReference>
<dbReference type="PANTHER" id="PTHR12215:SF10">
    <property type="entry name" value="L-AMINOADIPATE-SEMIALDEHYDE DEHYDROGENASE-PHOSPHOPANTETHEINYL TRANSFERASE"/>
    <property type="match status" value="1"/>
</dbReference>
<dbReference type="Pfam" id="PF22624">
    <property type="entry name" value="AASDHPPT_N"/>
    <property type="match status" value="1"/>
</dbReference>
<evidence type="ECO:0000313" key="6">
    <source>
        <dbReference type="Proteomes" id="UP001199795"/>
    </source>
</evidence>
<keyword evidence="6" id="KW-1185">Reference proteome</keyword>
<comment type="similarity">
    <text evidence="1">Belongs to the P-Pant transferase superfamily. Gsp/Sfp/HetI/AcpT family.</text>
</comment>
<dbReference type="Gene3D" id="3.90.470.20">
    <property type="entry name" value="4'-phosphopantetheinyl transferase domain"/>
    <property type="match status" value="2"/>
</dbReference>
<protein>
    <submittedName>
        <fullName evidence="5">4'-phosphopantetheinyl transferase superfamily protein</fullName>
    </submittedName>
</protein>
<dbReference type="Proteomes" id="UP001199795">
    <property type="component" value="Unassembled WGS sequence"/>
</dbReference>
<comment type="caution">
    <text evidence="5">The sequence shown here is derived from an EMBL/GenBank/DDBJ whole genome shotgun (WGS) entry which is preliminary data.</text>
</comment>
<dbReference type="GO" id="GO:0019878">
    <property type="term" value="P:lysine biosynthetic process via aminoadipic acid"/>
    <property type="evidence" value="ECO:0007669"/>
    <property type="project" value="TreeGrafter"/>
</dbReference>
<dbReference type="SUPFAM" id="SSF56214">
    <property type="entry name" value="4'-phosphopantetheinyl transferase"/>
    <property type="match status" value="2"/>
</dbReference>
<dbReference type="InterPro" id="IPR050559">
    <property type="entry name" value="P-Pant_transferase_sf"/>
</dbReference>
<dbReference type="GO" id="GO:0008897">
    <property type="term" value="F:holo-[acyl-carrier-protein] synthase activity"/>
    <property type="evidence" value="ECO:0007669"/>
    <property type="project" value="InterPro"/>
</dbReference>
<reference evidence="5" key="1">
    <citation type="submission" date="2022-01" db="EMBL/GenBank/DDBJ databases">
        <title>Draft genome sequence of Sabulilitoribacter arenilitoris KCTC 52401.</title>
        <authorList>
            <person name="Oh J.-S."/>
        </authorList>
    </citation>
    <scope>NUCLEOTIDE SEQUENCE</scope>
    <source>
        <strain evidence="5">HMF6543</strain>
    </source>
</reference>
<feature type="domain" description="4'-phosphopantetheinyl transferase N-terminal" evidence="4">
    <location>
        <begin position="27"/>
        <end position="108"/>
    </location>
</feature>
<evidence type="ECO:0000259" key="4">
    <source>
        <dbReference type="Pfam" id="PF22624"/>
    </source>
</evidence>
<dbReference type="AlphaFoldDB" id="A0AAE3EN51"/>
<dbReference type="GO" id="GO:0005829">
    <property type="term" value="C:cytosol"/>
    <property type="evidence" value="ECO:0007669"/>
    <property type="project" value="TreeGrafter"/>
</dbReference>
<name>A0AAE3EN51_9FLAO</name>
<gene>
    <name evidence="5" type="ORF">L3X37_06585</name>
</gene>
<feature type="domain" description="4'-phosphopantetheinyl transferase" evidence="3">
    <location>
        <begin position="117"/>
        <end position="221"/>
    </location>
</feature>
<keyword evidence="2 5" id="KW-0808">Transferase</keyword>
<dbReference type="RefSeq" id="WP_237239375.1">
    <property type="nucleotide sequence ID" value="NZ_JAKKDU010000006.1"/>
</dbReference>
<dbReference type="InterPro" id="IPR037143">
    <property type="entry name" value="4-PPantetheinyl_Trfase_dom_sf"/>
</dbReference>
<evidence type="ECO:0000259" key="3">
    <source>
        <dbReference type="Pfam" id="PF01648"/>
    </source>
</evidence>
<dbReference type="GO" id="GO:0000287">
    <property type="term" value="F:magnesium ion binding"/>
    <property type="evidence" value="ECO:0007669"/>
    <property type="project" value="InterPro"/>
</dbReference>
<proteinExistence type="inferred from homology"/>